<keyword evidence="4" id="KW-1185">Reference proteome</keyword>
<dbReference type="HOGENOM" id="CLU_035706_0_1_10"/>
<evidence type="ECO:0000256" key="1">
    <source>
        <dbReference type="ARBA" id="ARBA00023172"/>
    </source>
</evidence>
<dbReference type="PANTHER" id="PTHR10948:SF23">
    <property type="entry name" value="TRANSPOSASE INSI FOR INSERTION SEQUENCE ELEMENT IS30A-RELATED"/>
    <property type="match status" value="1"/>
</dbReference>
<gene>
    <name evidence="3" type="ORF">Premu_2724</name>
</gene>
<dbReference type="Gene3D" id="3.30.420.10">
    <property type="entry name" value="Ribonuclease H-like superfamily/Ribonuclease H"/>
    <property type="match status" value="1"/>
</dbReference>
<dbReference type="EMBL" id="GL945017">
    <property type="protein sequence ID" value="EGN58075.1"/>
    <property type="molecule type" value="Genomic_DNA"/>
</dbReference>
<dbReference type="GO" id="GO:0006310">
    <property type="term" value="P:DNA recombination"/>
    <property type="evidence" value="ECO:0007669"/>
    <property type="project" value="UniProtKB-KW"/>
</dbReference>
<dbReference type="SUPFAM" id="SSF46689">
    <property type="entry name" value="Homeodomain-like"/>
    <property type="match status" value="1"/>
</dbReference>
<dbReference type="InterPro" id="IPR009057">
    <property type="entry name" value="Homeodomain-like_sf"/>
</dbReference>
<dbReference type="InterPro" id="IPR012337">
    <property type="entry name" value="RNaseH-like_sf"/>
</dbReference>
<dbReference type="InterPro" id="IPR053392">
    <property type="entry name" value="Transposase_IS30-like"/>
</dbReference>
<dbReference type="NCBIfam" id="NF033563">
    <property type="entry name" value="transpos_IS30"/>
    <property type="match status" value="1"/>
</dbReference>
<dbReference type="InterPro" id="IPR036397">
    <property type="entry name" value="RNaseH_sf"/>
</dbReference>
<dbReference type="Pfam" id="PF13936">
    <property type="entry name" value="HTH_38"/>
    <property type="match status" value="1"/>
</dbReference>
<dbReference type="SUPFAM" id="SSF53098">
    <property type="entry name" value="Ribonuclease H-like"/>
    <property type="match status" value="1"/>
</dbReference>
<name>F8NCA4_9BACT</name>
<proteinExistence type="predicted"/>
<dbReference type="InterPro" id="IPR025246">
    <property type="entry name" value="IS30-like_HTH"/>
</dbReference>
<protein>
    <submittedName>
        <fullName evidence="3">Integrase catalytic region</fullName>
    </submittedName>
</protein>
<sequence>MRTFLARSDKVGHIRHGGIKNNRQCKKDKRETAVSQGLITFVLPMYKHLTREQRYAIYLGKQKKQTNKAIARLIGVSESTVSRELKRNATKNGKYVWDKADALSQERMHRSPGNRSVSRLLLWRVRELITGEQWSPKQISGYLGKEGVKISHETIYKMIRNDTGGTLAANCRHKMKYHRSPSHRHVTKAPSIRNRVSIHERPKEADGRRFGDWEMDLIVDKDGNAILTMIERSTNFLIMEKLKHGKKAMPLAKTVWRLLMPYKGEHLKTITTDNGSEFAEHEWIARKLGLDIYFTDAYSSWQKGAVENTNKLIRQYIPKGTDISIVTDKRIKMIQAKINRRPREKLNFSTPKQEFYKYYA</sequence>
<dbReference type="Pfam" id="PF00665">
    <property type="entry name" value="rve"/>
    <property type="match status" value="1"/>
</dbReference>
<dbReference type="GO" id="GO:0003676">
    <property type="term" value="F:nucleic acid binding"/>
    <property type="evidence" value="ECO:0007669"/>
    <property type="project" value="InterPro"/>
</dbReference>
<organism evidence="3 4">
    <name type="scientific">Hallella multisaccharivorax DSM 17128</name>
    <dbReference type="NCBI Taxonomy" id="688246"/>
    <lineage>
        <taxon>Bacteria</taxon>
        <taxon>Pseudomonadati</taxon>
        <taxon>Bacteroidota</taxon>
        <taxon>Bacteroidia</taxon>
        <taxon>Bacteroidales</taxon>
        <taxon>Prevotellaceae</taxon>
        <taxon>Hallella</taxon>
    </lineage>
</organism>
<feature type="domain" description="Integrase catalytic" evidence="2">
    <location>
        <begin position="198"/>
        <end position="359"/>
    </location>
</feature>
<dbReference type="GO" id="GO:0032196">
    <property type="term" value="P:transposition"/>
    <property type="evidence" value="ECO:0007669"/>
    <property type="project" value="TreeGrafter"/>
</dbReference>
<dbReference type="GO" id="GO:0004803">
    <property type="term" value="F:transposase activity"/>
    <property type="evidence" value="ECO:0007669"/>
    <property type="project" value="TreeGrafter"/>
</dbReference>
<keyword evidence="1" id="KW-0233">DNA recombination</keyword>
<dbReference type="InterPro" id="IPR051917">
    <property type="entry name" value="Transposase-Integrase"/>
</dbReference>
<evidence type="ECO:0000313" key="4">
    <source>
        <dbReference type="Proteomes" id="UP000002772"/>
    </source>
</evidence>
<accession>F8NCA4</accession>
<dbReference type="PROSITE" id="PS50994">
    <property type="entry name" value="INTEGRASE"/>
    <property type="match status" value="1"/>
</dbReference>
<evidence type="ECO:0000259" key="2">
    <source>
        <dbReference type="PROSITE" id="PS50994"/>
    </source>
</evidence>
<dbReference type="Proteomes" id="UP000002772">
    <property type="component" value="Unassembled WGS sequence"/>
</dbReference>
<reference evidence="4" key="1">
    <citation type="journal article" date="2011" name="Stand. Genomic Sci.">
        <title>Non-contiguous finished genome sequence of the opportunistic oral pathogen Prevotella multisaccharivorax type strain (PPPA20).</title>
        <authorList>
            <person name="Pati A."/>
            <person name="Gronow S."/>
            <person name="Lu M."/>
            <person name="Lapidus A."/>
            <person name="Nolan M."/>
            <person name="Lucas S."/>
            <person name="Hammon N."/>
            <person name="Deshpande S."/>
            <person name="Cheng J.F."/>
            <person name="Tapia R."/>
            <person name="Han C."/>
            <person name="Goodwin L."/>
            <person name="Pitluck S."/>
            <person name="Liolios K."/>
            <person name="Pagani I."/>
            <person name="Mavromatis K."/>
            <person name="Mikhailova N."/>
            <person name="Huntemann M."/>
            <person name="Chen A."/>
            <person name="Palaniappan K."/>
            <person name="Land M."/>
            <person name="Hauser L."/>
            <person name="Detter J.C."/>
            <person name="Brambilla E.M."/>
            <person name="Rohde M."/>
            <person name="Goker M."/>
            <person name="Woyke T."/>
            <person name="Bristow J."/>
            <person name="Eisen J.A."/>
            <person name="Markowitz V."/>
            <person name="Hugenholtz P."/>
            <person name="Kyrpides N.C."/>
            <person name="Klenk H.P."/>
            <person name="Ivanova N."/>
        </authorList>
    </citation>
    <scope>NUCLEOTIDE SEQUENCE [LARGE SCALE GENOMIC DNA]</scope>
    <source>
        <strain evidence="4">DSM 17128</strain>
    </source>
</reference>
<dbReference type="InterPro" id="IPR001584">
    <property type="entry name" value="Integrase_cat-core"/>
</dbReference>
<dbReference type="PANTHER" id="PTHR10948">
    <property type="entry name" value="TRANSPOSASE"/>
    <property type="match status" value="1"/>
</dbReference>
<dbReference type="eggNOG" id="COG2826">
    <property type="taxonomic scope" value="Bacteria"/>
</dbReference>
<dbReference type="GO" id="GO:0005829">
    <property type="term" value="C:cytosol"/>
    <property type="evidence" value="ECO:0007669"/>
    <property type="project" value="TreeGrafter"/>
</dbReference>
<evidence type="ECO:0000313" key="3">
    <source>
        <dbReference type="EMBL" id="EGN58075.1"/>
    </source>
</evidence>
<dbReference type="GO" id="GO:0015074">
    <property type="term" value="P:DNA integration"/>
    <property type="evidence" value="ECO:0007669"/>
    <property type="project" value="InterPro"/>
</dbReference>
<dbReference type="AlphaFoldDB" id="F8NCA4"/>